<keyword evidence="2" id="KW-1185">Reference proteome</keyword>
<sequence length="65" mass="7373">LQKPLSIENLCIYSIVKVNDGVVTMMTWKSGNFDDNYLVKVKLPATHFEPKSPKGQLRYSNSTVQ</sequence>
<reference evidence="2" key="1">
    <citation type="submission" date="2022-10" db="EMBL/GenBank/DDBJ databases">
        <title>Genome assembly of Pristionchus species.</title>
        <authorList>
            <person name="Yoshida K."/>
            <person name="Sommer R.J."/>
        </authorList>
    </citation>
    <scope>NUCLEOTIDE SEQUENCE [LARGE SCALE GENOMIC DNA]</scope>
    <source>
        <strain evidence="2">RS5460</strain>
    </source>
</reference>
<accession>A0AAN4ZEA4</accession>
<gene>
    <name evidence="1" type="ORF">PMAYCL1PPCAC_09376</name>
</gene>
<feature type="non-terminal residue" evidence="1">
    <location>
        <position position="1"/>
    </location>
</feature>
<name>A0AAN4ZEA4_9BILA</name>
<evidence type="ECO:0000313" key="2">
    <source>
        <dbReference type="Proteomes" id="UP001328107"/>
    </source>
</evidence>
<dbReference type="EMBL" id="BTRK01000002">
    <property type="protein sequence ID" value="GMR39181.1"/>
    <property type="molecule type" value="Genomic_DNA"/>
</dbReference>
<dbReference type="AlphaFoldDB" id="A0AAN4ZEA4"/>
<comment type="caution">
    <text evidence="1">The sequence shown here is derived from an EMBL/GenBank/DDBJ whole genome shotgun (WGS) entry which is preliminary data.</text>
</comment>
<protein>
    <submittedName>
        <fullName evidence="1">Uncharacterized protein</fullName>
    </submittedName>
</protein>
<dbReference type="Proteomes" id="UP001328107">
    <property type="component" value="Unassembled WGS sequence"/>
</dbReference>
<organism evidence="1 2">
    <name type="scientific">Pristionchus mayeri</name>
    <dbReference type="NCBI Taxonomy" id="1317129"/>
    <lineage>
        <taxon>Eukaryota</taxon>
        <taxon>Metazoa</taxon>
        <taxon>Ecdysozoa</taxon>
        <taxon>Nematoda</taxon>
        <taxon>Chromadorea</taxon>
        <taxon>Rhabditida</taxon>
        <taxon>Rhabditina</taxon>
        <taxon>Diplogasteromorpha</taxon>
        <taxon>Diplogasteroidea</taxon>
        <taxon>Neodiplogasteridae</taxon>
        <taxon>Pristionchus</taxon>
    </lineage>
</organism>
<proteinExistence type="predicted"/>
<evidence type="ECO:0000313" key="1">
    <source>
        <dbReference type="EMBL" id="GMR39181.1"/>
    </source>
</evidence>